<gene>
    <name evidence="2" type="ORF">PCOR1329_LOCUS56357</name>
</gene>
<sequence length="149" mass="15979">MCQDPEGCSRIFRIDRDGARPSVRRGSLYQRAQEITGGELRRLIREARSDLRDRGVAVMDSRECCIEGAIQSSSSAVRMLGPLRSAAPPLAPPAEPPPDVSRTTRAGPWRPCSSRTLQKGSVGSSRGRRVSAISRSSRAATSGSTTAAL</sequence>
<feature type="compositionally biased region" description="Pro residues" evidence="1">
    <location>
        <begin position="89"/>
        <end position="99"/>
    </location>
</feature>
<feature type="compositionally biased region" description="Low complexity" evidence="1">
    <location>
        <begin position="120"/>
        <end position="149"/>
    </location>
</feature>
<evidence type="ECO:0000256" key="1">
    <source>
        <dbReference type="SAM" id="MobiDB-lite"/>
    </source>
</evidence>
<protein>
    <submittedName>
        <fullName evidence="2">Uncharacterized protein</fullName>
    </submittedName>
</protein>
<feature type="region of interest" description="Disordered" evidence="1">
    <location>
        <begin position="80"/>
        <end position="149"/>
    </location>
</feature>
<organism evidence="2 3">
    <name type="scientific">Prorocentrum cordatum</name>
    <dbReference type="NCBI Taxonomy" id="2364126"/>
    <lineage>
        <taxon>Eukaryota</taxon>
        <taxon>Sar</taxon>
        <taxon>Alveolata</taxon>
        <taxon>Dinophyceae</taxon>
        <taxon>Prorocentrales</taxon>
        <taxon>Prorocentraceae</taxon>
        <taxon>Prorocentrum</taxon>
    </lineage>
</organism>
<comment type="caution">
    <text evidence="2">The sequence shown here is derived from an EMBL/GenBank/DDBJ whole genome shotgun (WGS) entry which is preliminary data.</text>
</comment>
<keyword evidence="3" id="KW-1185">Reference proteome</keyword>
<dbReference type="EMBL" id="CAUYUJ010016936">
    <property type="protein sequence ID" value="CAK0870195.1"/>
    <property type="molecule type" value="Genomic_DNA"/>
</dbReference>
<evidence type="ECO:0000313" key="2">
    <source>
        <dbReference type="EMBL" id="CAK0870195.1"/>
    </source>
</evidence>
<accession>A0ABN9VF29</accession>
<name>A0ABN9VF29_9DINO</name>
<dbReference type="Proteomes" id="UP001189429">
    <property type="component" value="Unassembled WGS sequence"/>
</dbReference>
<evidence type="ECO:0000313" key="3">
    <source>
        <dbReference type="Proteomes" id="UP001189429"/>
    </source>
</evidence>
<proteinExistence type="predicted"/>
<reference evidence="2" key="1">
    <citation type="submission" date="2023-10" db="EMBL/GenBank/DDBJ databases">
        <authorList>
            <person name="Chen Y."/>
            <person name="Shah S."/>
            <person name="Dougan E. K."/>
            <person name="Thang M."/>
            <person name="Chan C."/>
        </authorList>
    </citation>
    <scope>NUCLEOTIDE SEQUENCE [LARGE SCALE GENOMIC DNA]</scope>
</reference>